<evidence type="ECO:0000313" key="4">
    <source>
        <dbReference type="Proteomes" id="UP001642483"/>
    </source>
</evidence>
<keyword evidence="4" id="KW-1185">Reference proteome</keyword>
<organism evidence="3 4">
    <name type="scientific">Clavelina lepadiformis</name>
    <name type="common">Light-bulb sea squirt</name>
    <name type="synonym">Ascidia lepadiformis</name>
    <dbReference type="NCBI Taxonomy" id="159417"/>
    <lineage>
        <taxon>Eukaryota</taxon>
        <taxon>Metazoa</taxon>
        <taxon>Chordata</taxon>
        <taxon>Tunicata</taxon>
        <taxon>Ascidiacea</taxon>
        <taxon>Aplousobranchia</taxon>
        <taxon>Clavelinidae</taxon>
        <taxon>Clavelina</taxon>
    </lineage>
</organism>
<sequence length="327" mass="38027">MFKLCYFLSTWIWLFMTTQNVLSFEARNLDIAEAKVEEEPRFRGDYAGFKKFFLNRVSAYKQGHETSAEVAEENLSVGLSSRMKRSFHKNAAHEERSKRSNRRRSGNQTFQRSGRKRMRIENSSSHLRTSYPSALSITDDRMILPMFYSSGSGRLNYDTSALTDIDRSVKVERAVVKVQFNVEEKFSPFGGRRRRHAVDVIPLLVEFRPRGERWIISRGKLVGMFSQSQDNEVNRSPHMRTSNVVVRHYEFDVTDVAHAKSKREDEDLMNMTELNSNLPSLSKWRLPSIGLVYICRRRSNRANTNCTKHGVSLHGSPFLFFNLSRHR</sequence>
<name>A0ABP0GRH2_CLALP</name>
<evidence type="ECO:0000256" key="1">
    <source>
        <dbReference type="SAM" id="MobiDB-lite"/>
    </source>
</evidence>
<reference evidence="3 4" key="1">
    <citation type="submission" date="2024-02" db="EMBL/GenBank/DDBJ databases">
        <authorList>
            <person name="Daric V."/>
            <person name="Darras S."/>
        </authorList>
    </citation>
    <scope>NUCLEOTIDE SEQUENCE [LARGE SCALE GENOMIC DNA]</scope>
</reference>
<feature type="chain" id="PRO_5046264057" evidence="2">
    <location>
        <begin position="24"/>
        <end position="327"/>
    </location>
</feature>
<dbReference type="EMBL" id="CAWYQH010000141">
    <property type="protein sequence ID" value="CAK8694328.1"/>
    <property type="molecule type" value="Genomic_DNA"/>
</dbReference>
<dbReference type="Proteomes" id="UP001642483">
    <property type="component" value="Unassembled WGS sequence"/>
</dbReference>
<evidence type="ECO:0000313" key="3">
    <source>
        <dbReference type="EMBL" id="CAK8694328.1"/>
    </source>
</evidence>
<feature type="signal peptide" evidence="2">
    <location>
        <begin position="1"/>
        <end position="23"/>
    </location>
</feature>
<feature type="region of interest" description="Disordered" evidence="1">
    <location>
        <begin position="87"/>
        <end position="126"/>
    </location>
</feature>
<keyword evidence="2" id="KW-0732">Signal</keyword>
<gene>
    <name evidence="3" type="ORF">CVLEPA_LOCUS27708</name>
</gene>
<protein>
    <submittedName>
        <fullName evidence="3">Uncharacterized protein</fullName>
    </submittedName>
</protein>
<comment type="caution">
    <text evidence="3">The sequence shown here is derived from an EMBL/GenBank/DDBJ whole genome shotgun (WGS) entry which is preliminary data.</text>
</comment>
<evidence type="ECO:0000256" key="2">
    <source>
        <dbReference type="SAM" id="SignalP"/>
    </source>
</evidence>
<accession>A0ABP0GRH2</accession>
<proteinExistence type="predicted"/>